<keyword evidence="6" id="KW-1185">Reference proteome</keyword>
<sequence length="217" mass="23258">MDSVLEEPTRPEGCGQSLVAGPDYTSFVSSVGDGTTRTKINFAKCTYWIQAPEGARIEVRIDSIQGYTVDGCIYGGVEIKAHPDQLRTGYRFCSRSSVGKTLLAASNLLPIITFNRYGRTLIGLSFRYVGEQQSGVGQTTATATTTTTTVGAATTTTAAPITTTPTGALMTTTTLPIASTPSGRCINYFYDCNILAFFGYCQSGSVRQRCRRACNDC</sequence>
<dbReference type="Gene3D" id="2.60.120.290">
    <property type="entry name" value="Spermadhesin, CUB domain"/>
    <property type="match status" value="1"/>
</dbReference>
<dbReference type="Proteomes" id="UP001331761">
    <property type="component" value="Unassembled WGS sequence"/>
</dbReference>
<dbReference type="InterPro" id="IPR035914">
    <property type="entry name" value="Sperma_CUB_dom_sf"/>
</dbReference>
<accession>A0AAN8IVZ1</accession>
<gene>
    <name evidence="5" type="ORF">GCK32_011674</name>
</gene>
<dbReference type="PROSITE" id="PS51670">
    <property type="entry name" value="SHKT"/>
    <property type="match status" value="1"/>
</dbReference>
<evidence type="ECO:0000256" key="1">
    <source>
        <dbReference type="ARBA" id="ARBA00023157"/>
    </source>
</evidence>
<dbReference type="PROSITE" id="PS01180">
    <property type="entry name" value="CUB"/>
    <property type="match status" value="1"/>
</dbReference>
<feature type="domain" description="CUB" evidence="3">
    <location>
        <begin position="14"/>
        <end position="131"/>
    </location>
</feature>
<reference evidence="5 6" key="1">
    <citation type="submission" date="2019-10" db="EMBL/GenBank/DDBJ databases">
        <title>Assembly and Annotation for the nematode Trichostrongylus colubriformis.</title>
        <authorList>
            <person name="Martin J."/>
        </authorList>
    </citation>
    <scope>NUCLEOTIDE SEQUENCE [LARGE SCALE GENOMIC DNA]</scope>
    <source>
        <strain evidence="5">G859</strain>
        <tissue evidence="5">Whole worm</tissue>
    </source>
</reference>
<evidence type="ECO:0000313" key="5">
    <source>
        <dbReference type="EMBL" id="KAK5966709.1"/>
    </source>
</evidence>
<feature type="disulfide bond" evidence="2">
    <location>
        <begin position="201"/>
        <end position="214"/>
    </location>
</feature>
<feature type="domain" description="ShKT" evidence="4">
    <location>
        <begin position="185"/>
        <end position="217"/>
    </location>
</feature>
<dbReference type="InterPro" id="IPR000859">
    <property type="entry name" value="CUB_dom"/>
</dbReference>
<proteinExistence type="predicted"/>
<keyword evidence="1 2" id="KW-1015">Disulfide bond</keyword>
<dbReference type="EMBL" id="WIXE01023205">
    <property type="protein sequence ID" value="KAK5966709.1"/>
    <property type="molecule type" value="Genomic_DNA"/>
</dbReference>
<feature type="disulfide bond" evidence="2">
    <location>
        <begin position="192"/>
        <end position="210"/>
    </location>
</feature>
<name>A0AAN8IVZ1_TRICO</name>
<evidence type="ECO:0000259" key="4">
    <source>
        <dbReference type="PROSITE" id="PS51670"/>
    </source>
</evidence>
<comment type="caution">
    <text evidence="5">The sequence shown here is derived from an EMBL/GenBank/DDBJ whole genome shotgun (WGS) entry which is preliminary data.</text>
</comment>
<protein>
    <submittedName>
        <fullName evidence="5">CUB domain-containing protein</fullName>
    </submittedName>
</protein>
<organism evidence="5 6">
    <name type="scientific">Trichostrongylus colubriformis</name>
    <name type="common">Black scour worm</name>
    <dbReference type="NCBI Taxonomy" id="6319"/>
    <lineage>
        <taxon>Eukaryota</taxon>
        <taxon>Metazoa</taxon>
        <taxon>Ecdysozoa</taxon>
        <taxon>Nematoda</taxon>
        <taxon>Chromadorea</taxon>
        <taxon>Rhabditida</taxon>
        <taxon>Rhabditina</taxon>
        <taxon>Rhabditomorpha</taxon>
        <taxon>Strongyloidea</taxon>
        <taxon>Trichostrongylidae</taxon>
        <taxon>Trichostrongylus</taxon>
    </lineage>
</organism>
<evidence type="ECO:0000313" key="6">
    <source>
        <dbReference type="Proteomes" id="UP001331761"/>
    </source>
</evidence>
<dbReference type="InterPro" id="IPR003582">
    <property type="entry name" value="ShKT_dom"/>
</dbReference>
<evidence type="ECO:0000259" key="3">
    <source>
        <dbReference type="PROSITE" id="PS01180"/>
    </source>
</evidence>
<dbReference type="SUPFAM" id="SSF49854">
    <property type="entry name" value="Spermadhesin, CUB domain"/>
    <property type="match status" value="1"/>
</dbReference>
<evidence type="ECO:0000256" key="2">
    <source>
        <dbReference type="PROSITE-ProRule" id="PRU01005"/>
    </source>
</evidence>
<comment type="caution">
    <text evidence="2">Lacks conserved residue(s) required for the propagation of feature annotation.</text>
</comment>
<dbReference type="AlphaFoldDB" id="A0AAN8IVZ1"/>